<sequence>MNPVSSYGVYCDEENKIHYYNCAPIKEKPRKLKPLDNPVKKLFTKIFRRQESTGGQTSSSELSLTSDAKK</sequence>
<gene>
    <name evidence="2" type="ORF">HPBE_LOCUS5493</name>
</gene>
<dbReference type="OrthoDB" id="5778782at2759"/>
<feature type="region of interest" description="Disordered" evidence="1">
    <location>
        <begin position="50"/>
        <end position="70"/>
    </location>
</feature>
<name>A0A183FFX9_HELPZ</name>
<accession>A0A183FFX9</accession>
<evidence type="ECO:0000313" key="4">
    <source>
        <dbReference type="WBParaSite" id="HPBE_0000549201-mRNA-1"/>
    </source>
</evidence>
<dbReference type="Proteomes" id="UP000050761">
    <property type="component" value="Unassembled WGS sequence"/>
</dbReference>
<evidence type="ECO:0000256" key="1">
    <source>
        <dbReference type="SAM" id="MobiDB-lite"/>
    </source>
</evidence>
<keyword evidence="3" id="KW-1185">Reference proteome</keyword>
<dbReference type="EMBL" id="UZAH01025480">
    <property type="protein sequence ID" value="VDO64758.1"/>
    <property type="molecule type" value="Genomic_DNA"/>
</dbReference>
<evidence type="ECO:0000313" key="3">
    <source>
        <dbReference type="Proteomes" id="UP000050761"/>
    </source>
</evidence>
<proteinExistence type="predicted"/>
<reference evidence="4" key="2">
    <citation type="submission" date="2019-09" db="UniProtKB">
        <authorList>
            <consortium name="WormBaseParasite"/>
        </authorList>
    </citation>
    <scope>IDENTIFICATION</scope>
</reference>
<protein>
    <submittedName>
        <fullName evidence="2 4">Uncharacterized protein</fullName>
    </submittedName>
</protein>
<dbReference type="AlphaFoldDB" id="A0A183FFX9"/>
<dbReference type="WBParaSite" id="HPBE_0000549201-mRNA-1">
    <property type="protein sequence ID" value="HPBE_0000549201-mRNA-1"/>
    <property type="gene ID" value="HPBE_0000549201"/>
</dbReference>
<reference evidence="2 3" key="1">
    <citation type="submission" date="2018-11" db="EMBL/GenBank/DDBJ databases">
        <authorList>
            <consortium name="Pathogen Informatics"/>
        </authorList>
    </citation>
    <scope>NUCLEOTIDE SEQUENCE [LARGE SCALE GENOMIC DNA]</scope>
</reference>
<evidence type="ECO:0000313" key="2">
    <source>
        <dbReference type="EMBL" id="VDO64758.1"/>
    </source>
</evidence>
<feature type="compositionally biased region" description="Polar residues" evidence="1">
    <location>
        <begin position="52"/>
        <end position="70"/>
    </location>
</feature>
<accession>A0A3P8AJV9</accession>
<organism evidence="3 4">
    <name type="scientific">Heligmosomoides polygyrus</name>
    <name type="common">Parasitic roundworm</name>
    <dbReference type="NCBI Taxonomy" id="6339"/>
    <lineage>
        <taxon>Eukaryota</taxon>
        <taxon>Metazoa</taxon>
        <taxon>Ecdysozoa</taxon>
        <taxon>Nematoda</taxon>
        <taxon>Chromadorea</taxon>
        <taxon>Rhabditida</taxon>
        <taxon>Rhabditina</taxon>
        <taxon>Rhabditomorpha</taxon>
        <taxon>Strongyloidea</taxon>
        <taxon>Heligmosomidae</taxon>
        <taxon>Heligmosomoides</taxon>
    </lineage>
</organism>